<protein>
    <submittedName>
        <fullName evidence="2">Uncharacterized protein</fullName>
    </submittedName>
</protein>
<evidence type="ECO:0000313" key="3">
    <source>
        <dbReference type="Proteomes" id="UP000078559"/>
    </source>
</evidence>
<feature type="region of interest" description="Disordered" evidence="1">
    <location>
        <begin position="1"/>
        <end position="23"/>
    </location>
</feature>
<dbReference type="AlphaFoldDB" id="A0A194VLT2"/>
<dbReference type="Proteomes" id="UP000078559">
    <property type="component" value="Chromosome 1"/>
</dbReference>
<keyword evidence="3" id="KW-1185">Reference proteome</keyword>
<reference evidence="2" key="1">
    <citation type="submission" date="2014-12" db="EMBL/GenBank/DDBJ databases">
        <title>Genome Sequence of Valsa Canker Pathogens Uncovers a Specific Adaption of Colonization on Woody Bark.</title>
        <authorList>
            <person name="Yin Z."/>
            <person name="Liu H."/>
            <person name="Gao X."/>
            <person name="Li Z."/>
            <person name="Song N."/>
            <person name="Ke X."/>
            <person name="Dai Q."/>
            <person name="Wu Y."/>
            <person name="Sun Y."/>
            <person name="Xu J.-R."/>
            <person name="Kang Z.K."/>
            <person name="Wang L."/>
            <person name="Huang L."/>
        </authorList>
    </citation>
    <scope>NUCLEOTIDE SEQUENCE [LARGE SCALE GENOMIC DNA]</scope>
    <source>
        <strain evidence="2">03-8</strain>
    </source>
</reference>
<evidence type="ECO:0000313" key="2">
    <source>
        <dbReference type="EMBL" id="KUI64908.1"/>
    </source>
</evidence>
<gene>
    <name evidence="2" type="ORF">VM1G_00129</name>
</gene>
<evidence type="ECO:0000256" key="1">
    <source>
        <dbReference type="SAM" id="MobiDB-lite"/>
    </source>
</evidence>
<proteinExistence type="predicted"/>
<sequence length="211" mass="23893">MDRGISQETAKNHRGLANTGSNYSKKMGWEKLIDDFDNGHATMNQYLKDKMTNDKPSDQQPVNHGFQNICNGQTNTMRTKAPMARSHSGSIQKVENPLATTFTVKDEDEMEGKMYDCLREHEGNIIVNGTPMTTTFVLNNTFINWSVYKVDNTADGIAKMISTTTVSSLKGYFKTPASKVISESDQLEKNQDVEYVMLQHERFDDDDFEII</sequence>
<dbReference type="EMBL" id="CM003098">
    <property type="protein sequence ID" value="KUI64908.1"/>
    <property type="molecule type" value="Genomic_DNA"/>
</dbReference>
<accession>A0A194VLT2</accession>
<organism evidence="2 3">
    <name type="scientific">Cytospora mali</name>
    <name type="common">Apple Valsa canker fungus</name>
    <name type="synonym">Valsa mali</name>
    <dbReference type="NCBI Taxonomy" id="578113"/>
    <lineage>
        <taxon>Eukaryota</taxon>
        <taxon>Fungi</taxon>
        <taxon>Dikarya</taxon>
        <taxon>Ascomycota</taxon>
        <taxon>Pezizomycotina</taxon>
        <taxon>Sordariomycetes</taxon>
        <taxon>Sordariomycetidae</taxon>
        <taxon>Diaporthales</taxon>
        <taxon>Cytosporaceae</taxon>
        <taxon>Cytospora</taxon>
    </lineage>
</organism>
<name>A0A194VLT2_CYTMA</name>